<evidence type="ECO:0000256" key="19">
    <source>
        <dbReference type="SAM" id="MobiDB-lite"/>
    </source>
</evidence>
<feature type="transmembrane region" description="Helical" evidence="20">
    <location>
        <begin position="825"/>
        <end position="845"/>
    </location>
</feature>
<evidence type="ECO:0000256" key="12">
    <source>
        <dbReference type="ARBA" id="ARBA00023239"/>
    </source>
</evidence>
<comment type="cofactor">
    <cofactor evidence="16">
        <name>Zn(2+)</name>
        <dbReference type="ChEBI" id="CHEBI:29105"/>
    </cofactor>
    <text evidence="16">Binds one Zn(2+) ion per subunit.</text>
</comment>
<keyword evidence="9 23" id="KW-0503">Monooxygenase</keyword>
<evidence type="ECO:0000256" key="2">
    <source>
        <dbReference type="ARBA" id="ARBA00006026"/>
    </source>
</evidence>
<feature type="binding site" evidence="16">
    <location>
        <position position="65"/>
    </location>
    <ligand>
        <name>Cu(2+)</name>
        <dbReference type="ChEBI" id="CHEBI:29036"/>
        <label>1</label>
        <note>catalytic</note>
    </ligand>
</feature>
<dbReference type="Gene3D" id="2.60.120.230">
    <property type="match status" value="1"/>
</dbReference>
<evidence type="ECO:0000259" key="21">
    <source>
        <dbReference type="Pfam" id="PF01082"/>
    </source>
</evidence>
<comment type="similarity">
    <text evidence="3">In the N-terminal section; belongs to the copper type II ascorbate-dependent monooxygenase family.</text>
</comment>
<feature type="repeat" description="NHL" evidence="18">
    <location>
        <begin position="641"/>
        <end position="675"/>
    </location>
</feature>
<dbReference type="SUPFAM" id="SSF63829">
    <property type="entry name" value="Calcium-dependent phosphotriesterase"/>
    <property type="match status" value="1"/>
</dbReference>
<feature type="domain" description="Copper type II ascorbate-dependent monooxygenase C-terminal" evidence="22">
    <location>
        <begin position="94"/>
        <end position="228"/>
    </location>
</feature>
<dbReference type="CDD" id="cd14958">
    <property type="entry name" value="NHL_PAL_like"/>
    <property type="match status" value="1"/>
</dbReference>
<keyword evidence="20" id="KW-0812">Transmembrane</keyword>
<comment type="catalytic activity">
    <reaction evidence="14">
        <text>a [peptide]-C-terminal glycine + 2 L-ascorbate + O2 = a [peptide]-C-terminal (2S)-2-hydroxyglycine + 2 monodehydro-L-ascorbate radical + H2O</text>
        <dbReference type="Rhea" id="RHEA:21452"/>
        <dbReference type="Rhea" id="RHEA-COMP:13486"/>
        <dbReference type="Rhea" id="RHEA-COMP:15321"/>
        <dbReference type="ChEBI" id="CHEBI:15377"/>
        <dbReference type="ChEBI" id="CHEBI:15379"/>
        <dbReference type="ChEBI" id="CHEBI:38290"/>
        <dbReference type="ChEBI" id="CHEBI:59513"/>
        <dbReference type="ChEBI" id="CHEBI:137000"/>
        <dbReference type="ChEBI" id="CHEBI:142768"/>
        <dbReference type="EC" id="1.14.17.3"/>
    </reaction>
</comment>
<evidence type="ECO:0000256" key="16">
    <source>
        <dbReference type="PIRSR" id="PIRSR600720-2"/>
    </source>
</evidence>
<feature type="disulfide bond" evidence="17">
    <location>
        <begin position="186"/>
        <end position="208"/>
    </location>
</feature>
<keyword evidence="16" id="KW-0862">Zinc</keyword>
<feature type="binding site" evidence="16">
    <location>
        <position position="533"/>
    </location>
    <ligand>
        <name>Zn(2+)</name>
        <dbReference type="ChEBI" id="CHEBI:29105"/>
        <note>catalytic</note>
    </ligand>
</feature>
<feature type="binding site" evidence="16">
    <location>
        <position position="473"/>
    </location>
    <ligand>
        <name>Ca(2+)</name>
        <dbReference type="ChEBI" id="CHEBI:29108"/>
        <note>structural</note>
    </ligand>
</feature>
<feature type="compositionally biased region" description="Acidic residues" evidence="19">
    <location>
        <begin position="878"/>
        <end position="893"/>
    </location>
</feature>
<evidence type="ECO:0000256" key="11">
    <source>
        <dbReference type="ARBA" id="ARBA00023180"/>
    </source>
</evidence>
<keyword evidence="8 16" id="KW-0186">Copper</keyword>
<keyword evidence="6" id="KW-0677">Repeat</keyword>
<keyword evidence="20" id="KW-1133">Transmembrane helix</keyword>
<feature type="region of interest" description="Disordered" evidence="19">
    <location>
        <begin position="873"/>
        <end position="906"/>
    </location>
</feature>
<dbReference type="InterPro" id="IPR008977">
    <property type="entry name" value="PHM/PNGase_F_dom_sf"/>
</dbReference>
<evidence type="ECO:0000256" key="5">
    <source>
        <dbReference type="ARBA" id="ARBA00022729"/>
    </source>
</evidence>
<dbReference type="PANTHER" id="PTHR10680">
    <property type="entry name" value="PEPTIDYL-GLYCINE ALPHA-AMIDATING MONOOXYGENASE"/>
    <property type="match status" value="1"/>
</dbReference>
<evidence type="ECO:0000256" key="10">
    <source>
        <dbReference type="ARBA" id="ARBA00023157"/>
    </source>
</evidence>
<feature type="binding site" evidence="16">
    <location>
        <position position="135"/>
    </location>
    <ligand>
        <name>Cu(2+)</name>
        <dbReference type="ChEBI" id="CHEBI:29036"/>
        <label>1</label>
        <note>catalytic</note>
    </ligand>
</feature>
<dbReference type="GO" id="GO:0005576">
    <property type="term" value="C:extracellular region"/>
    <property type="evidence" value="ECO:0007669"/>
    <property type="project" value="TreeGrafter"/>
</dbReference>
<dbReference type="Pfam" id="PF01082">
    <property type="entry name" value="Cu2_monooxygen"/>
    <property type="match status" value="1"/>
</dbReference>
<feature type="disulfide bond" evidence="17">
    <location>
        <begin position="660"/>
        <end position="671"/>
    </location>
</feature>
<feature type="disulfide bond" evidence="17">
    <location>
        <begin position="119"/>
        <end position="227"/>
    </location>
</feature>
<feature type="binding site" evidence="16">
    <location>
        <position position="207"/>
    </location>
    <ligand>
        <name>Cu(2+)</name>
        <dbReference type="ChEBI" id="CHEBI:29036"/>
        <label>1</label>
        <note>catalytic</note>
    </ligand>
</feature>
<dbReference type="Pfam" id="PF03712">
    <property type="entry name" value="Cu2_monoox_C"/>
    <property type="match status" value="1"/>
</dbReference>
<dbReference type="InterPro" id="IPR036939">
    <property type="entry name" value="Cu2_ascorb_mOase_N_sf"/>
</dbReference>
<feature type="region of interest" description="Disordered" evidence="19">
    <location>
        <begin position="416"/>
        <end position="479"/>
    </location>
</feature>
<feature type="disulfide bond" evidence="17">
    <location>
        <begin position="591"/>
        <end position="611"/>
    </location>
</feature>
<feature type="domain" description="Copper type II ascorbate-dependent monooxygenase N-terminal" evidence="21">
    <location>
        <begin position="1"/>
        <end position="69"/>
    </location>
</feature>
<dbReference type="InterPro" id="IPR000720">
    <property type="entry name" value="PHM/PAL"/>
</dbReference>
<comment type="catalytic activity">
    <reaction evidence="1">
        <text>a [peptide]-C-terminal (2S)-2-hydroxyglycine = a [peptide]-C-terminal amide + glyoxylate</text>
        <dbReference type="Rhea" id="RHEA:20924"/>
        <dbReference type="Rhea" id="RHEA-COMP:13485"/>
        <dbReference type="Rhea" id="RHEA-COMP:15321"/>
        <dbReference type="ChEBI" id="CHEBI:36655"/>
        <dbReference type="ChEBI" id="CHEBI:137001"/>
        <dbReference type="ChEBI" id="CHEBI:142768"/>
        <dbReference type="EC" id="4.3.2.5"/>
    </reaction>
</comment>
<keyword evidence="12" id="KW-0456">Lyase</keyword>
<feature type="region of interest" description="Disordered" evidence="19">
    <location>
        <begin position="240"/>
        <end position="303"/>
    </location>
</feature>
<evidence type="ECO:0000256" key="17">
    <source>
        <dbReference type="PIRSR" id="PIRSR600720-3"/>
    </source>
</evidence>
<feature type="compositionally biased region" description="Polar residues" evidence="19">
    <location>
        <begin position="279"/>
        <end position="299"/>
    </location>
</feature>
<dbReference type="PROSITE" id="PS51125">
    <property type="entry name" value="NHL"/>
    <property type="match status" value="2"/>
</dbReference>
<evidence type="ECO:0000256" key="18">
    <source>
        <dbReference type="PROSITE-ProRule" id="PRU00504"/>
    </source>
</evidence>
<feature type="region of interest" description="Disordered" evidence="19">
    <location>
        <begin position="779"/>
        <end position="798"/>
    </location>
</feature>
<feature type="binding site" evidence="16">
    <location>
        <position position="725"/>
    </location>
    <ligand>
        <name>Zn(2+)</name>
        <dbReference type="ChEBI" id="CHEBI:29105"/>
        <note>catalytic</note>
    </ligand>
</feature>
<accession>A0AAV4IHF6</accession>
<dbReference type="PRINTS" id="PR00790">
    <property type="entry name" value="PAMONOXGNASE"/>
</dbReference>
<comment type="similarity">
    <text evidence="2">In the C-terminal section; belongs to the peptidyl-alpha-hydroxyglycine alpha-amidating lyase family.</text>
</comment>
<evidence type="ECO:0000256" key="6">
    <source>
        <dbReference type="ARBA" id="ARBA00022737"/>
    </source>
</evidence>
<dbReference type="AlphaFoldDB" id="A0AAV4IHF6"/>
<dbReference type="EMBL" id="BMAT01006172">
    <property type="protein sequence ID" value="GFS07686.1"/>
    <property type="molecule type" value="Genomic_DNA"/>
</dbReference>
<evidence type="ECO:0000256" key="3">
    <source>
        <dbReference type="ARBA" id="ARBA00010263"/>
    </source>
</evidence>
<keyword evidence="16" id="KW-0106">Calcium</keyword>
<comment type="caution">
    <text evidence="23">The sequence shown here is derived from an EMBL/GenBank/DDBJ whole genome shotgun (WGS) entry which is preliminary data.</text>
</comment>
<proteinExistence type="inferred from homology"/>
<gene>
    <name evidence="23" type="ORF">ElyMa_002995800</name>
</gene>
<organism evidence="23 24">
    <name type="scientific">Elysia marginata</name>
    <dbReference type="NCBI Taxonomy" id="1093978"/>
    <lineage>
        <taxon>Eukaryota</taxon>
        <taxon>Metazoa</taxon>
        <taxon>Spiralia</taxon>
        <taxon>Lophotrochozoa</taxon>
        <taxon>Mollusca</taxon>
        <taxon>Gastropoda</taxon>
        <taxon>Heterobranchia</taxon>
        <taxon>Euthyneura</taxon>
        <taxon>Panpulmonata</taxon>
        <taxon>Sacoglossa</taxon>
        <taxon>Placobranchoidea</taxon>
        <taxon>Plakobranchidae</taxon>
        <taxon>Elysia</taxon>
    </lineage>
</organism>
<evidence type="ECO:0000256" key="14">
    <source>
        <dbReference type="ARBA" id="ARBA00048431"/>
    </source>
</evidence>
<feature type="repeat" description="NHL" evidence="18">
    <location>
        <begin position="578"/>
        <end position="621"/>
    </location>
</feature>
<reference evidence="23 24" key="1">
    <citation type="journal article" date="2021" name="Elife">
        <title>Chloroplast acquisition without the gene transfer in kleptoplastic sea slugs, Plakobranchus ocellatus.</title>
        <authorList>
            <person name="Maeda T."/>
            <person name="Takahashi S."/>
            <person name="Yoshida T."/>
            <person name="Shimamura S."/>
            <person name="Takaki Y."/>
            <person name="Nagai Y."/>
            <person name="Toyoda A."/>
            <person name="Suzuki Y."/>
            <person name="Arimoto A."/>
            <person name="Ishii H."/>
            <person name="Satoh N."/>
            <person name="Nishiyama T."/>
            <person name="Hasebe M."/>
            <person name="Maruyama T."/>
            <person name="Minagawa J."/>
            <person name="Obokata J."/>
            <person name="Shigenobu S."/>
        </authorList>
    </citation>
    <scope>NUCLEOTIDE SEQUENCE [LARGE SCALE GENOMIC DNA]</scope>
</reference>
<keyword evidence="10 17" id="KW-1015">Disulfide bond</keyword>
<feature type="binding site" evidence="16">
    <location>
        <position position="137"/>
    </location>
    <ligand>
        <name>Cu(2+)</name>
        <dbReference type="ChEBI" id="CHEBI:29036"/>
        <label>1</label>
        <note>catalytic</note>
    </ligand>
</feature>
<evidence type="ECO:0000256" key="15">
    <source>
        <dbReference type="PIRSR" id="PIRSR600720-1"/>
    </source>
</evidence>
<keyword evidence="7" id="KW-0560">Oxidoreductase</keyword>
<feature type="binding site" evidence="16">
    <location>
        <position position="648"/>
    </location>
    <ligand>
        <name>Zn(2+)</name>
        <dbReference type="ChEBI" id="CHEBI:29105"/>
        <note>catalytic</note>
    </ligand>
</feature>
<feature type="binding site" evidence="16">
    <location>
        <position position="726"/>
    </location>
    <ligand>
        <name>Ca(2+)</name>
        <dbReference type="ChEBI" id="CHEBI:29108"/>
        <note>structural</note>
    </ligand>
</feature>
<dbReference type="InterPro" id="IPR011042">
    <property type="entry name" value="6-blade_b-propeller_TolB-like"/>
</dbReference>
<keyword evidence="5" id="KW-0732">Signal</keyword>
<dbReference type="SUPFAM" id="SSF49742">
    <property type="entry name" value="PHM/PNGase F"/>
    <property type="match status" value="2"/>
</dbReference>
<dbReference type="GO" id="GO:0004598">
    <property type="term" value="F:peptidylamidoglycolate lyase activity"/>
    <property type="evidence" value="ECO:0007669"/>
    <property type="project" value="UniProtKB-EC"/>
</dbReference>
<protein>
    <submittedName>
        <fullName evidence="23">Peptidyl-glycine alpha-amidating monooxygenase</fullName>
    </submittedName>
</protein>
<dbReference type="InterPro" id="IPR014784">
    <property type="entry name" value="Cu2_ascorb_mOase-like_C"/>
</dbReference>
<dbReference type="FunFam" id="2.60.120.230:FF:000002">
    <property type="entry name" value="Peptidyl-glycine alpha-amidating monooxygenase B"/>
    <property type="match status" value="1"/>
</dbReference>
<dbReference type="InterPro" id="IPR024548">
    <property type="entry name" value="Cu2_monoox_C"/>
</dbReference>
<dbReference type="InterPro" id="IPR000323">
    <property type="entry name" value="Cu2_ascorb_mOase_N"/>
</dbReference>
<feature type="binding site" evidence="15">
    <location>
        <position position="610"/>
    </location>
    <ligand>
        <name>a protein</name>
        <dbReference type="ChEBI" id="CHEBI:16541"/>
    </ligand>
    <ligandPart>
        <name>C-terminal Xaa-(2S)-2-hydroxyglycine residue</name>
        <dbReference type="ChEBI" id="CHEBI:142768"/>
    </ligandPart>
</feature>
<keyword evidence="24" id="KW-1185">Reference proteome</keyword>
<comment type="cofactor">
    <cofactor evidence="16">
        <name>Cu(2+)</name>
        <dbReference type="ChEBI" id="CHEBI:29036"/>
    </cofactor>
    <text evidence="16">Binds 2 Cu(2+) ions per subunit.</text>
</comment>
<feature type="compositionally biased region" description="Polar residues" evidence="19">
    <location>
        <begin position="450"/>
        <end position="463"/>
    </location>
</feature>
<evidence type="ECO:0000313" key="24">
    <source>
        <dbReference type="Proteomes" id="UP000762676"/>
    </source>
</evidence>
<evidence type="ECO:0000256" key="7">
    <source>
        <dbReference type="ARBA" id="ARBA00023002"/>
    </source>
</evidence>
<dbReference type="GO" id="GO:0004504">
    <property type="term" value="F:peptidylglycine monooxygenase activity"/>
    <property type="evidence" value="ECO:0007669"/>
    <property type="project" value="UniProtKB-EC"/>
</dbReference>
<evidence type="ECO:0000256" key="20">
    <source>
        <dbReference type="SAM" id="Phobius"/>
    </source>
</evidence>
<dbReference type="PANTHER" id="PTHR10680:SF14">
    <property type="entry name" value="PEPTIDYL-GLYCINE ALPHA-AMIDATING MONOOXYGENASE"/>
    <property type="match status" value="1"/>
</dbReference>
<dbReference type="GO" id="GO:0006518">
    <property type="term" value="P:peptide metabolic process"/>
    <property type="evidence" value="ECO:0007669"/>
    <property type="project" value="InterPro"/>
</dbReference>
<keyword evidence="11" id="KW-0325">Glycoprotein</keyword>
<dbReference type="Gene3D" id="2.120.10.30">
    <property type="entry name" value="TolB, C-terminal domain"/>
    <property type="match status" value="1"/>
</dbReference>
<dbReference type="GO" id="GO:0016020">
    <property type="term" value="C:membrane"/>
    <property type="evidence" value="ECO:0007669"/>
    <property type="project" value="InterPro"/>
</dbReference>
<feature type="binding site" evidence="15">
    <location>
        <position position="664"/>
    </location>
    <ligand>
        <name>a protein</name>
        <dbReference type="ChEBI" id="CHEBI:16541"/>
    </ligand>
    <ligandPart>
        <name>C-terminal Xaa-(2S)-2-hydroxyglycine residue</name>
        <dbReference type="ChEBI" id="CHEBI:142768"/>
    </ligandPart>
</feature>
<keyword evidence="4 16" id="KW-0479">Metal-binding</keyword>
<evidence type="ECO:0000256" key="1">
    <source>
        <dbReference type="ARBA" id="ARBA00000686"/>
    </source>
</evidence>
<evidence type="ECO:0000256" key="8">
    <source>
        <dbReference type="ARBA" id="ARBA00023008"/>
    </source>
</evidence>
<sequence length="906" mass="101957">MLLYGCNGEPFSNKPIWNCPFMCKGGSPTIMFAWAKNAPPTVLPKGVGLRIGQNTNLNTIVLQVHYAKKFEEDEDPDRSGIRIHTTYEKQPFVAGIFLLMSTWFAIPPEDPSFPVDISCKFERDMTMVPFAYRTHAHGLGKVITGYKYSNGNYTEIGKGNPQWPQAFYPVKEKIEIKKGDILAARCTYDSSSMSHTVKVGATGDDEMCNFYIMFYTDGSVTNPYGQCMNNRMPRLTGSHFPADVSVPLPPNPALEEKAHGHHHHGGMGGSTSTEDVDNNVETPLYDSSTPLPTTEQPSPQGKMIKHYPTKSKAVLQEILQSEPNEKHLAKTINDKSRNEFYKYASNNQEQEMVPQNYDFDDLDPRVIPYEKRENHEYYEDYAANDLREKGLYGAPSEDRGLSRNRHKEFEAMDQQLRQYPDQKPSASGQPQQKDRPFSKQAGAPLEPGAQTFSGHNRLQQPGSQIPKGKKQPVPQPKPQSRIHFQHNLVLNESWPGKPMHIGQVGGIATDKDGRLYIFHRASRIWSARFFMPHGIEIDHDGNAWVTDVALHQVFKIPLSAYVAKEKPSETPKPVLVLGKRFKHGQDNDLFCKPSDVAVLSTGEFFVSDGYCNTRVLKFSKQGKLIKSWGRPNSEYKFPPPPGTFNLPHGVAVAEDHKLVCVADRENGRLQCFDLDGNFKYIIKHQEFGPRIYGVDYCPDHDGILYVINGPGYDGQHPFSQFKNPHDVCVDSASKSVYVGELNPSTVWKLSRTEASPSQSYHHDDHDHQNIPVKKFDETTKPKSEEVVKEPKVTEPTVKEISTDQGELLVDKKKVKESSSSMTPSLIIGLLLVVPVLLVLIITLVIRAHKSGHFKNKGKKVFNLQGFLGNSHKGFDPLSTEESDHELDQEDSDRDEYLAPRKIKSNP</sequence>
<evidence type="ECO:0000313" key="23">
    <source>
        <dbReference type="EMBL" id="GFS07686.1"/>
    </source>
</evidence>
<evidence type="ECO:0000256" key="4">
    <source>
        <dbReference type="ARBA" id="ARBA00022723"/>
    </source>
</evidence>
<dbReference type="Gene3D" id="2.60.120.310">
    <property type="entry name" value="Copper type II, ascorbate-dependent monooxygenase, N-terminal domain"/>
    <property type="match status" value="1"/>
</dbReference>
<dbReference type="InterPro" id="IPR001258">
    <property type="entry name" value="NHL_repeat"/>
</dbReference>
<evidence type="ECO:0000256" key="13">
    <source>
        <dbReference type="ARBA" id="ARBA00023268"/>
    </source>
</evidence>
<dbReference type="Proteomes" id="UP000762676">
    <property type="component" value="Unassembled WGS sequence"/>
</dbReference>
<dbReference type="Pfam" id="PF01436">
    <property type="entry name" value="NHL"/>
    <property type="match status" value="2"/>
</dbReference>
<dbReference type="GO" id="GO:0005507">
    <property type="term" value="F:copper ion binding"/>
    <property type="evidence" value="ECO:0007669"/>
    <property type="project" value="InterPro"/>
</dbReference>
<name>A0AAV4IHF6_9GAST</name>
<evidence type="ECO:0000256" key="9">
    <source>
        <dbReference type="ARBA" id="ARBA00023033"/>
    </source>
</evidence>
<evidence type="ECO:0000259" key="22">
    <source>
        <dbReference type="Pfam" id="PF03712"/>
    </source>
</evidence>
<keyword evidence="13" id="KW-0511">Multifunctional enzyme</keyword>
<keyword evidence="20" id="KW-0472">Membrane</keyword>